<dbReference type="EC" id="3.6.3.44" evidence="11"/>
<dbReference type="InterPro" id="IPR036640">
    <property type="entry name" value="ABC1_TM_sf"/>
</dbReference>
<evidence type="ECO:0000259" key="10">
    <source>
        <dbReference type="PROSITE" id="PS50929"/>
    </source>
</evidence>
<dbReference type="Gene3D" id="1.20.1560.10">
    <property type="entry name" value="ABC transporter type 1, transmembrane domain"/>
    <property type="match status" value="1"/>
</dbReference>
<dbReference type="PROSITE" id="PS00211">
    <property type="entry name" value="ABC_TRANSPORTER_1"/>
    <property type="match status" value="1"/>
</dbReference>
<keyword evidence="11" id="KW-0378">Hydrolase</keyword>
<dbReference type="VEuPathDB" id="PiroplasmaDB:BEWA_032030"/>
<dbReference type="GO" id="GO:0015421">
    <property type="term" value="F:ABC-type oligopeptide transporter activity"/>
    <property type="evidence" value="ECO:0007669"/>
    <property type="project" value="TreeGrafter"/>
</dbReference>
<dbReference type="FunFam" id="3.40.50.300:FF:000604">
    <property type="entry name" value="ABC transporter B family member 28"/>
    <property type="match status" value="1"/>
</dbReference>
<keyword evidence="6 8" id="KW-1133">Transmembrane helix</keyword>
<feature type="transmembrane region" description="Helical" evidence="8">
    <location>
        <begin position="324"/>
        <end position="344"/>
    </location>
</feature>
<evidence type="ECO:0000259" key="9">
    <source>
        <dbReference type="PROSITE" id="PS50893"/>
    </source>
</evidence>
<dbReference type="Pfam" id="PF00005">
    <property type="entry name" value="ABC_tran"/>
    <property type="match status" value="1"/>
</dbReference>
<keyword evidence="5 11" id="KW-0067">ATP-binding</keyword>
<evidence type="ECO:0000256" key="2">
    <source>
        <dbReference type="ARBA" id="ARBA00022448"/>
    </source>
</evidence>
<evidence type="ECO:0000313" key="12">
    <source>
        <dbReference type="Proteomes" id="UP000031512"/>
    </source>
</evidence>
<keyword evidence="4" id="KW-0547">Nucleotide-binding</keyword>
<dbReference type="InterPro" id="IPR039421">
    <property type="entry name" value="Type_1_exporter"/>
</dbReference>
<evidence type="ECO:0000256" key="1">
    <source>
        <dbReference type="ARBA" id="ARBA00004141"/>
    </source>
</evidence>
<dbReference type="Proteomes" id="UP000031512">
    <property type="component" value="Chromosome 1"/>
</dbReference>
<evidence type="ECO:0000256" key="3">
    <source>
        <dbReference type="ARBA" id="ARBA00022692"/>
    </source>
</evidence>
<evidence type="ECO:0000256" key="6">
    <source>
        <dbReference type="ARBA" id="ARBA00022989"/>
    </source>
</evidence>
<comment type="subcellular location">
    <subcellularLocation>
        <location evidence="1">Membrane</location>
        <topology evidence="1">Multi-pass membrane protein</topology>
    </subcellularLocation>
</comment>
<evidence type="ECO:0000256" key="5">
    <source>
        <dbReference type="ARBA" id="ARBA00022840"/>
    </source>
</evidence>
<dbReference type="InterPro" id="IPR027417">
    <property type="entry name" value="P-loop_NTPase"/>
</dbReference>
<dbReference type="KEGG" id="beq:BEWA_032030"/>
<dbReference type="EMBL" id="CP001669">
    <property type="protein sequence ID" value="AFZ80350.1"/>
    <property type="molecule type" value="Genomic_DNA"/>
</dbReference>
<dbReference type="PROSITE" id="PS50893">
    <property type="entry name" value="ABC_TRANSPORTER_2"/>
    <property type="match status" value="1"/>
</dbReference>
<dbReference type="GO" id="GO:0005524">
    <property type="term" value="F:ATP binding"/>
    <property type="evidence" value="ECO:0007669"/>
    <property type="project" value="UniProtKB-KW"/>
</dbReference>
<gene>
    <name evidence="11" type="ORF">BEWA_032030</name>
</gene>
<dbReference type="eggNOG" id="KOG0058">
    <property type="taxonomic scope" value="Eukaryota"/>
</dbReference>
<dbReference type="STRING" id="1537102.L0AXR2"/>
<name>L0AXR2_THEEQ</name>
<feature type="domain" description="ABC transmembrane type-1" evidence="10">
    <location>
        <begin position="44"/>
        <end position="353"/>
    </location>
</feature>
<evidence type="ECO:0000313" key="11">
    <source>
        <dbReference type="EMBL" id="AFZ80350.1"/>
    </source>
</evidence>
<keyword evidence="12" id="KW-1185">Reference proteome</keyword>
<dbReference type="GO" id="GO:0005743">
    <property type="term" value="C:mitochondrial inner membrane"/>
    <property type="evidence" value="ECO:0007669"/>
    <property type="project" value="TreeGrafter"/>
</dbReference>
<dbReference type="GO" id="GO:0016887">
    <property type="term" value="F:ATP hydrolysis activity"/>
    <property type="evidence" value="ECO:0007669"/>
    <property type="project" value="InterPro"/>
</dbReference>
<accession>L0AXR2</accession>
<dbReference type="AlphaFoldDB" id="L0AXR2"/>
<dbReference type="InterPro" id="IPR011527">
    <property type="entry name" value="ABC1_TM_dom"/>
</dbReference>
<dbReference type="InterPro" id="IPR003593">
    <property type="entry name" value="AAA+_ATPase"/>
</dbReference>
<feature type="transmembrane region" description="Helical" evidence="8">
    <location>
        <begin position="292"/>
        <end position="312"/>
    </location>
</feature>
<dbReference type="SMART" id="SM00382">
    <property type="entry name" value="AAA"/>
    <property type="match status" value="1"/>
</dbReference>
<evidence type="ECO:0000256" key="8">
    <source>
        <dbReference type="SAM" id="Phobius"/>
    </source>
</evidence>
<dbReference type="SUPFAM" id="SSF52540">
    <property type="entry name" value="P-loop containing nucleoside triphosphate hydrolases"/>
    <property type="match status" value="1"/>
</dbReference>
<dbReference type="Gene3D" id="3.40.50.300">
    <property type="entry name" value="P-loop containing nucleotide triphosphate hydrolases"/>
    <property type="match status" value="1"/>
</dbReference>
<keyword evidence="7 8" id="KW-0472">Membrane</keyword>
<sequence>MGNTNSVPFKEDVDDATRKDFSIQEVVRRFVNELEKDEIYYLSVGSCALVVNAVTNMIYPKMIGAMIDSAGAGQDDLGCPQYTLPFPVWNINPHLSISGGVFPTSLFQKLSFSSLPLYITGSIASWIRVSHINNAIYLIQKRCRQKMFKKLISQGVPFFHTTAANYLLSRLLVDCEEGPKVMINSYSQFLRSCNSTIGGALQLFCISPSLTFITMLCIPVMGICLVKYSSIVKKASLQKKEMIDSVNGKAEELLNSIENVKNFGQEDYEIQRFSGGLDSCDLLAYRVNNSDGILVGAILAGFNFCSLVMLYFGAKQLRSGTISVGKLASFVLYGVLLGLGATGFSKIYTETTKASISMKRVYDIHDLPEAKENEDVLKHLNGEIELRDVSFRYASRPDVPVLENINLKFDLGKLVAIVGPSGAGKSTLSKLLTTLYQPTSGTIYLDGVDMQSLSSKWIRQKVFAVVPQEPTLFSMSIKENIMYGNEQVSFERVQEVSKLCNINNFIDTLPLAYDTQVGVNGVMLSSGQKQRIALARAILKDTPLLILDEPTSALDGFSEELISTTIDLAKHGRTVLIVTHKVDIAKRADKVVVLNGKVEFYGTLPQAVERSETFRRIFTNI</sequence>
<dbReference type="InterPro" id="IPR003439">
    <property type="entry name" value="ABC_transporter-like_ATP-bd"/>
</dbReference>
<feature type="transmembrane region" description="Helical" evidence="8">
    <location>
        <begin position="210"/>
        <end position="231"/>
    </location>
</feature>
<keyword evidence="2" id="KW-0813">Transport</keyword>
<dbReference type="GeneID" id="15803273"/>
<dbReference type="RefSeq" id="XP_004830016.1">
    <property type="nucleotide sequence ID" value="XM_004829959.1"/>
</dbReference>
<reference evidence="11 12" key="1">
    <citation type="journal article" date="2012" name="BMC Genomics">
        <title>Comparative genomic analysis and phylogenetic position of Theileria equi.</title>
        <authorList>
            <person name="Kappmeyer L.S."/>
            <person name="Thiagarajan M."/>
            <person name="Herndon D.R."/>
            <person name="Ramsay J.D."/>
            <person name="Caler E."/>
            <person name="Djikeng A."/>
            <person name="Gillespie J.J."/>
            <person name="Lau A.O."/>
            <person name="Roalson E.H."/>
            <person name="Silva J.C."/>
            <person name="Silva M.G."/>
            <person name="Suarez C.E."/>
            <person name="Ueti M.W."/>
            <person name="Nene V.M."/>
            <person name="Mealey R.H."/>
            <person name="Knowles D.P."/>
            <person name="Brayton K.A."/>
        </authorList>
    </citation>
    <scope>NUCLEOTIDE SEQUENCE [LARGE SCALE GENOMIC DNA]</scope>
    <source>
        <strain evidence="11 12">WA</strain>
    </source>
</reference>
<proteinExistence type="predicted"/>
<keyword evidence="3 8" id="KW-0812">Transmembrane</keyword>
<dbReference type="PANTHER" id="PTHR43394:SF1">
    <property type="entry name" value="ATP-BINDING CASSETTE SUB-FAMILY B MEMBER 10, MITOCHONDRIAL"/>
    <property type="match status" value="1"/>
</dbReference>
<evidence type="ECO:0000256" key="4">
    <source>
        <dbReference type="ARBA" id="ARBA00022741"/>
    </source>
</evidence>
<dbReference type="SUPFAM" id="SSF90123">
    <property type="entry name" value="ABC transporter transmembrane region"/>
    <property type="match status" value="1"/>
</dbReference>
<dbReference type="Pfam" id="PF00664">
    <property type="entry name" value="ABC_membrane"/>
    <property type="match status" value="1"/>
</dbReference>
<protein>
    <submittedName>
        <fullName evidence="11">ABC transporter, ATP-binding protein family member protein</fullName>
        <ecNumber evidence="11">3.6.3.44</ecNumber>
    </submittedName>
</protein>
<organism evidence="11 12">
    <name type="scientific">Theileria equi strain WA</name>
    <dbReference type="NCBI Taxonomy" id="1537102"/>
    <lineage>
        <taxon>Eukaryota</taxon>
        <taxon>Sar</taxon>
        <taxon>Alveolata</taxon>
        <taxon>Apicomplexa</taxon>
        <taxon>Aconoidasida</taxon>
        <taxon>Piroplasmida</taxon>
        <taxon>Theileriidae</taxon>
        <taxon>Theileria</taxon>
    </lineage>
</organism>
<evidence type="ECO:0000256" key="7">
    <source>
        <dbReference type="ARBA" id="ARBA00023136"/>
    </source>
</evidence>
<dbReference type="InterPro" id="IPR017871">
    <property type="entry name" value="ABC_transporter-like_CS"/>
</dbReference>
<dbReference type="OrthoDB" id="6500128at2759"/>
<dbReference type="GO" id="GO:0090374">
    <property type="term" value="P:oligopeptide export from mitochondrion"/>
    <property type="evidence" value="ECO:0007669"/>
    <property type="project" value="TreeGrafter"/>
</dbReference>
<dbReference type="PANTHER" id="PTHR43394">
    <property type="entry name" value="ATP-DEPENDENT PERMEASE MDL1, MITOCHONDRIAL"/>
    <property type="match status" value="1"/>
</dbReference>
<feature type="domain" description="ABC transporter" evidence="9">
    <location>
        <begin position="384"/>
        <end position="620"/>
    </location>
</feature>
<dbReference type="PROSITE" id="PS50929">
    <property type="entry name" value="ABC_TM1F"/>
    <property type="match status" value="1"/>
</dbReference>